<evidence type="ECO:0000313" key="3">
    <source>
        <dbReference type="Proteomes" id="UP000835052"/>
    </source>
</evidence>
<comment type="caution">
    <text evidence="2">The sequence shown here is derived from an EMBL/GenBank/DDBJ whole genome shotgun (WGS) entry which is preliminary data.</text>
</comment>
<keyword evidence="3" id="KW-1185">Reference proteome</keyword>
<proteinExistence type="predicted"/>
<feature type="compositionally biased region" description="Acidic residues" evidence="1">
    <location>
        <begin position="194"/>
        <end position="204"/>
    </location>
</feature>
<name>A0A8S1GZI3_9PELO</name>
<evidence type="ECO:0000256" key="1">
    <source>
        <dbReference type="SAM" id="MobiDB-lite"/>
    </source>
</evidence>
<accession>A0A8S1GZI3</accession>
<organism evidence="2 3">
    <name type="scientific">Caenorhabditis auriculariae</name>
    <dbReference type="NCBI Taxonomy" id="2777116"/>
    <lineage>
        <taxon>Eukaryota</taxon>
        <taxon>Metazoa</taxon>
        <taxon>Ecdysozoa</taxon>
        <taxon>Nematoda</taxon>
        <taxon>Chromadorea</taxon>
        <taxon>Rhabditida</taxon>
        <taxon>Rhabditina</taxon>
        <taxon>Rhabditomorpha</taxon>
        <taxon>Rhabditoidea</taxon>
        <taxon>Rhabditidae</taxon>
        <taxon>Peloderinae</taxon>
        <taxon>Caenorhabditis</taxon>
    </lineage>
</organism>
<dbReference type="EMBL" id="CAJGYM010000009">
    <property type="protein sequence ID" value="CAD6188735.1"/>
    <property type="molecule type" value="Genomic_DNA"/>
</dbReference>
<protein>
    <submittedName>
        <fullName evidence="2">Uncharacterized protein</fullName>
    </submittedName>
</protein>
<feature type="compositionally biased region" description="Basic and acidic residues" evidence="1">
    <location>
        <begin position="182"/>
        <end position="193"/>
    </location>
</feature>
<feature type="region of interest" description="Disordered" evidence="1">
    <location>
        <begin position="182"/>
        <end position="223"/>
    </location>
</feature>
<gene>
    <name evidence="2" type="ORF">CAUJ_LOCUS4654</name>
</gene>
<feature type="compositionally biased region" description="Basic and acidic residues" evidence="1">
    <location>
        <begin position="205"/>
        <end position="216"/>
    </location>
</feature>
<reference evidence="2" key="1">
    <citation type="submission" date="2020-10" db="EMBL/GenBank/DDBJ databases">
        <authorList>
            <person name="Kikuchi T."/>
        </authorList>
    </citation>
    <scope>NUCLEOTIDE SEQUENCE</scope>
    <source>
        <strain evidence="2">NKZ352</strain>
    </source>
</reference>
<dbReference type="Proteomes" id="UP000835052">
    <property type="component" value="Unassembled WGS sequence"/>
</dbReference>
<sequence>MYFYSLRLDSLRGKTIRDEIVQATADVCRPRKGRRAKKSVSWALALDDVTDVPPKRMVPPPSVLPRAEPATEPAVMNNARKSKRSEYDDIVLPPPAKMFSKLVHMRNMEPMLIYYYGDSRDDCGTKMNYGATLKIDTMMINGRPSEVAKKEEPEEQIEVDEHVVISVQKPTSAPVPIPLEKDIKKKDEKKEENMDMVEVMDEDREADHDDNEDKYTDTGSDFTHCDYFTEEEFEFLSIEDDMD</sequence>
<evidence type="ECO:0000313" key="2">
    <source>
        <dbReference type="EMBL" id="CAD6188735.1"/>
    </source>
</evidence>
<dbReference type="AlphaFoldDB" id="A0A8S1GZI3"/>